<evidence type="ECO:0000256" key="5">
    <source>
        <dbReference type="PROSITE-ProRule" id="PRU00560"/>
    </source>
</evidence>
<feature type="region of interest" description="Disordered" evidence="6">
    <location>
        <begin position="163"/>
        <end position="182"/>
    </location>
</feature>
<comment type="caution">
    <text evidence="8">The sequence shown here is derived from an EMBL/GenBank/DDBJ whole genome shotgun (WGS) entry which is preliminary data.</text>
</comment>
<keyword evidence="2 5" id="KW-0378">Hydrolase</keyword>
<evidence type="ECO:0000313" key="8">
    <source>
        <dbReference type="EMBL" id="KAF5314112.1"/>
    </source>
</evidence>
<dbReference type="GO" id="GO:0016787">
    <property type="term" value="F:hydrolase activity"/>
    <property type="evidence" value="ECO:0007669"/>
    <property type="project" value="UniProtKB-UniRule"/>
</dbReference>
<dbReference type="Pfam" id="PF13361">
    <property type="entry name" value="UvrD_C"/>
    <property type="match status" value="1"/>
</dbReference>
<feature type="domain" description="UvrD-like helicase ATP-binding" evidence="7">
    <location>
        <begin position="481"/>
        <end position="848"/>
    </location>
</feature>
<gene>
    <name evidence="8" type="ORF">D9611_006924</name>
</gene>
<keyword evidence="4 5" id="KW-0067">ATP-binding</keyword>
<evidence type="ECO:0000256" key="6">
    <source>
        <dbReference type="SAM" id="MobiDB-lite"/>
    </source>
</evidence>
<dbReference type="SUPFAM" id="SSF52540">
    <property type="entry name" value="P-loop containing nucleoside triphosphate hydrolases"/>
    <property type="match status" value="1"/>
</dbReference>
<dbReference type="GO" id="GO:0004386">
    <property type="term" value="F:helicase activity"/>
    <property type="evidence" value="ECO:0007669"/>
    <property type="project" value="UniProtKB-UniRule"/>
</dbReference>
<keyword evidence="3 5" id="KW-0347">Helicase</keyword>
<dbReference type="OrthoDB" id="3156807at2759"/>
<proteinExistence type="predicted"/>
<dbReference type="EMBL" id="JAACJK010000222">
    <property type="protein sequence ID" value="KAF5314112.1"/>
    <property type="molecule type" value="Genomic_DNA"/>
</dbReference>
<accession>A0A8H5EVR1</accession>
<dbReference type="PROSITE" id="PS51198">
    <property type="entry name" value="UVRD_HELICASE_ATP_BIND"/>
    <property type="match status" value="1"/>
</dbReference>
<feature type="compositionally biased region" description="Basic residues" evidence="6">
    <location>
        <begin position="163"/>
        <end position="176"/>
    </location>
</feature>
<sequence length="2179" mass="249098">MDPVTLANFTSAFGRCRSTDDVEDALCILETSPLSQSQVERALRQLQDVTEPPRLMELVLCFSPWSEAMSTWLLKSFPLSVDKYLDSIHREVVERLSLLLTFVPHPFGREVDHTIFELRARVELAPKVIQLLLAMSFDKEEAGVDEQEDLEFDGLLVGKKRKQSERKQARKTKKPTSRFNPKDLERLGISEPQSRLEAYTTANLLVECEKDTLQQYLDFIYDERITAAVQNMFVVQSPMDVAEGNEDVAEGSPTEVVVAAEDSVVPSAYPCVQPMKAALYFESASGFGEWRILISTRADRDLREARRSDQKFFKIVLKKIIELSNGHFSDDNQKRLTQPNVDFPVFEAKMTRDSRLVYQIDCIPEYDNNFERQVIKIFGVYTHAQIDKRFWDSMGHQLSRKGNEYRKRCKFRNRPQVEGDNVILPASFPPPEKEVQDTSIVPELPKEDLEEIHSLLVLEKFVTLSKELLATIVVDLDVAHVFDVTRQEKEIIEHPHSCYVLGRSGTGKTTTMLFKMLGIERAYTQQSEASAVAKPRQVFVTQSRVLASRVEEYFEKLLSSLAAAQKSKDELKRIADEKKLQQEETNLLYDVDDDVTWKAGLPEKFSLLQDEHFPLFLTFERLSQLLENDIKDSSYTQVQPDTDRKGGMVTYEVFFEKYWPHFPQDLTKNLDPALVYSELLGVIEGSEQSLSHEARYLDQETYRNLSHRVQHVFAKQRDRVYALFLAYLKRKRQNGDFDTADRTHRILKGFETSGVPGTKIDYLYVDEAQDNLLIDAMLLRSMCRNPNGLFWAGDTAQTIALGSSFRFNDLKAFLYRLEERRESKLIDSSGITQSELRTFQLLVNYRSHGGIVRCATAVIELITHFWPYAIDSLAPEKGIVDGAKPVFFSGWDTDTVRYEQFLFGDSGERIEFGARQCILVRDDAARTELRQQVGDIGLILTLYESKGLEFDDVLLYKFFEDSKVDLGQWRLVLNMVEKSKCNGVAAPRFDEERHAGICSELKFLYVAITRARKNLWIVDCSDKAVPMKTLWESNEYIQNCKPGGEVPRLAVSSTPEEWANTGRALFTNRRYLQAMHAFERAGLARESKIAHTHYLREIARQIQPTNKENTRARREAFCAAASSFLECARSAKGKEQRVFFHNAGDCYEHAGSCGDKSEDYGNAAKAYEAAKEYTPAVKLYRKGDLFDDAVNVVQKHRHEVDDELAESVLEVARLYYFKNKDFAKAKTLFDTVEEQLEYLEDNILLDDCHAAVLADLGRYQEAADIHIEEGRTMDAIRVLLEDKENRESIRRANDYILRGLWQNNSFSQKIKDSDTDALALLELASKLDASLLSPTQKAEISMFRNLRTNANDSATFRKLAYEFLKRDEKYQALLCFDHHFLRFHPGTNITNSVLAGILEDFLAFCRLFREVALTLDLANPSIQQLFSFQPASVENAYRLRHETWIYRQTLASKVLPLESDEESIVVSASDLERSLRLGLRTRLRQRLNEENEFCHHRIGVFTLCLPFIMNNECRRTNCSRQHIDYMELTQAWYNAQLRIHCLQILIYHIYHATSPSPHVTIPERRYWIHRLYETLRPPAHYMGSQASVRLTAVAEAPAAFEAVKNWSRDILYTRDVKADRELLSFHHEAAVLCLLIDQENARNYLPRAPLLVTLDKQPAFHRPINAFGGKQYILLDLFHCLNANEKTFTSAGILFLEHVVNLRIPIDVNDLCHLVEFLSGSIILARLGFNLHNITLPRGWILLLLRQISVREADHVYLDRLLHSMKALLESLVNGGELARYLLFENRDLSDLPQVRELFISRICRAIGLIGYNISNYVVRDKILDILKVVNAAKPHYSFSAFMTKTKSWGQVARAVQQSYTESHMDDMVQLCLLQKKHDKQWPAPKGVRRVFFSKLEDVPTILSTGPMRADAAPFVPKGLAKAGAGASVAVDENEESVEQTIEQPDADAAGLVDSRDLVDTLATTAAPLAVEKISDGQKAVAVRLTARYRRVLRTRKLERAKTSTQKAYDSFFDTCLKAAKDMVWPHGFFYRKLYLGLVPHLLACVNGVESYAHSAKAKAKKRLRKDEKQDLEGLNKRITELSFIFKSSKSLHKALEPSSKLHKQRDIEQLKKLVGEVEALVKRVPPGSGLDVQFNLDMAIKGIVTEKKVPEPEPKPELNVDDVGGDEDYVIPVRYAVN</sequence>
<evidence type="ECO:0000256" key="1">
    <source>
        <dbReference type="ARBA" id="ARBA00022741"/>
    </source>
</evidence>
<dbReference type="Pfam" id="PF00580">
    <property type="entry name" value="UvrD-helicase"/>
    <property type="match status" value="1"/>
</dbReference>
<evidence type="ECO:0000256" key="3">
    <source>
        <dbReference type="ARBA" id="ARBA00022806"/>
    </source>
</evidence>
<evidence type="ECO:0000313" key="9">
    <source>
        <dbReference type="Proteomes" id="UP000541558"/>
    </source>
</evidence>
<dbReference type="SUPFAM" id="SSF48452">
    <property type="entry name" value="TPR-like"/>
    <property type="match status" value="1"/>
</dbReference>
<dbReference type="InterPro" id="IPR027417">
    <property type="entry name" value="P-loop_NTPase"/>
</dbReference>
<dbReference type="GO" id="GO:0005524">
    <property type="term" value="F:ATP binding"/>
    <property type="evidence" value="ECO:0007669"/>
    <property type="project" value="UniProtKB-UniRule"/>
</dbReference>
<name>A0A8H5EVR1_9AGAR</name>
<dbReference type="Proteomes" id="UP000541558">
    <property type="component" value="Unassembled WGS sequence"/>
</dbReference>
<evidence type="ECO:0000256" key="4">
    <source>
        <dbReference type="ARBA" id="ARBA00022840"/>
    </source>
</evidence>
<dbReference type="PANTHER" id="PTHR21529:SF4">
    <property type="entry name" value="TPR AND ANKYRIN REPEAT-CONTAINING PROTEIN 1"/>
    <property type="match status" value="1"/>
</dbReference>
<dbReference type="InterPro" id="IPR011990">
    <property type="entry name" value="TPR-like_helical_dom_sf"/>
</dbReference>
<reference evidence="8 9" key="1">
    <citation type="journal article" date="2020" name="ISME J.">
        <title>Uncovering the hidden diversity of litter-decomposition mechanisms in mushroom-forming fungi.</title>
        <authorList>
            <person name="Floudas D."/>
            <person name="Bentzer J."/>
            <person name="Ahren D."/>
            <person name="Johansson T."/>
            <person name="Persson P."/>
            <person name="Tunlid A."/>
        </authorList>
    </citation>
    <scope>NUCLEOTIDE SEQUENCE [LARGE SCALE GENOMIC DNA]</scope>
    <source>
        <strain evidence="8 9">CBS 175.51</strain>
    </source>
</reference>
<dbReference type="InterPro" id="IPR014017">
    <property type="entry name" value="DNA_helicase_UvrD-like_C"/>
</dbReference>
<feature type="binding site" evidence="5">
    <location>
        <begin position="502"/>
        <end position="509"/>
    </location>
    <ligand>
        <name>ATP</name>
        <dbReference type="ChEBI" id="CHEBI:30616"/>
    </ligand>
</feature>
<keyword evidence="9" id="KW-1185">Reference proteome</keyword>
<dbReference type="InterPro" id="IPR039904">
    <property type="entry name" value="TRANK1"/>
</dbReference>
<evidence type="ECO:0000259" key="7">
    <source>
        <dbReference type="PROSITE" id="PS51198"/>
    </source>
</evidence>
<evidence type="ECO:0000256" key="2">
    <source>
        <dbReference type="ARBA" id="ARBA00022801"/>
    </source>
</evidence>
<dbReference type="InterPro" id="IPR014016">
    <property type="entry name" value="UvrD-like_ATP-bd"/>
</dbReference>
<keyword evidence="1 5" id="KW-0547">Nucleotide-binding</keyword>
<dbReference type="Gene3D" id="3.40.50.300">
    <property type="entry name" value="P-loop containing nucleotide triphosphate hydrolases"/>
    <property type="match status" value="2"/>
</dbReference>
<organism evidence="8 9">
    <name type="scientific">Ephemerocybe angulata</name>
    <dbReference type="NCBI Taxonomy" id="980116"/>
    <lineage>
        <taxon>Eukaryota</taxon>
        <taxon>Fungi</taxon>
        <taxon>Dikarya</taxon>
        <taxon>Basidiomycota</taxon>
        <taxon>Agaricomycotina</taxon>
        <taxon>Agaricomycetes</taxon>
        <taxon>Agaricomycetidae</taxon>
        <taxon>Agaricales</taxon>
        <taxon>Agaricineae</taxon>
        <taxon>Psathyrellaceae</taxon>
        <taxon>Ephemerocybe</taxon>
    </lineage>
</organism>
<dbReference type="PANTHER" id="PTHR21529">
    <property type="entry name" value="MAMMARY TURMOR VIRUS RECEPTOR HOMOLOG 1, 2 MTVR1, 2"/>
    <property type="match status" value="1"/>
</dbReference>
<protein>
    <recommendedName>
        <fullName evidence="7">UvrD-like helicase ATP-binding domain-containing protein</fullName>
    </recommendedName>
</protein>